<evidence type="ECO:0000256" key="13">
    <source>
        <dbReference type="ARBA" id="ARBA00022842"/>
    </source>
</evidence>
<comment type="catalytic activity">
    <reaction evidence="18">
        <text>(6S)-5,6,7,8-tetrahydrofolyl-(gamma-L-Glu)(n) + L-glutamate + ATP = (6S)-5,6,7,8-tetrahydrofolyl-(gamma-L-Glu)(n+1) + ADP + phosphate + H(+)</text>
        <dbReference type="Rhea" id="RHEA:10580"/>
        <dbReference type="Rhea" id="RHEA-COMP:14738"/>
        <dbReference type="Rhea" id="RHEA-COMP:14740"/>
        <dbReference type="ChEBI" id="CHEBI:15378"/>
        <dbReference type="ChEBI" id="CHEBI:29985"/>
        <dbReference type="ChEBI" id="CHEBI:30616"/>
        <dbReference type="ChEBI" id="CHEBI:43474"/>
        <dbReference type="ChEBI" id="CHEBI:141005"/>
        <dbReference type="ChEBI" id="CHEBI:456216"/>
        <dbReference type="EC" id="6.3.2.17"/>
    </reaction>
</comment>
<dbReference type="AlphaFoldDB" id="V5SIF5"/>
<evidence type="ECO:0000256" key="18">
    <source>
        <dbReference type="ARBA" id="ARBA00047493"/>
    </source>
</evidence>
<organism evidence="24 25">
    <name type="scientific">Hyphomicrobium nitrativorans NL23</name>
    <dbReference type="NCBI Taxonomy" id="1029756"/>
    <lineage>
        <taxon>Bacteria</taxon>
        <taxon>Pseudomonadati</taxon>
        <taxon>Pseudomonadota</taxon>
        <taxon>Alphaproteobacteria</taxon>
        <taxon>Hyphomicrobiales</taxon>
        <taxon>Hyphomicrobiaceae</taxon>
        <taxon>Hyphomicrobium</taxon>
    </lineage>
</organism>
<dbReference type="InterPro" id="IPR013221">
    <property type="entry name" value="Mur_ligase_cen"/>
</dbReference>
<evidence type="ECO:0000256" key="19">
    <source>
        <dbReference type="ARBA" id="ARBA00047808"/>
    </source>
</evidence>
<dbReference type="GO" id="GO:0046872">
    <property type="term" value="F:metal ion binding"/>
    <property type="evidence" value="ECO:0007669"/>
    <property type="project" value="UniProtKB-KW"/>
</dbReference>
<dbReference type="GO" id="GO:0046654">
    <property type="term" value="P:tetrahydrofolate biosynthetic process"/>
    <property type="evidence" value="ECO:0007669"/>
    <property type="project" value="UniProtKB-UniPathway"/>
</dbReference>
<dbReference type="GO" id="GO:0005524">
    <property type="term" value="F:ATP binding"/>
    <property type="evidence" value="ECO:0007669"/>
    <property type="project" value="UniProtKB-KW"/>
</dbReference>
<dbReference type="SUPFAM" id="SSF53623">
    <property type="entry name" value="MurD-like peptide ligases, catalytic domain"/>
    <property type="match status" value="1"/>
</dbReference>
<dbReference type="EC" id="6.3.2.17" evidence="7"/>
<evidence type="ECO:0000256" key="5">
    <source>
        <dbReference type="ARBA" id="ARBA00008276"/>
    </source>
</evidence>
<comment type="pathway">
    <text evidence="3">Cofactor biosynthesis; tetrahydrofolate biosynthesis; 7,8-dihydrofolate from 2-amino-4-hydroxy-6-hydroxymethyl-7,8-dihydropteridine diphosphate and 4-aminobenzoate: step 2/2.</text>
</comment>
<dbReference type="PROSITE" id="PS01012">
    <property type="entry name" value="FOLYLPOLYGLU_SYNT_2"/>
    <property type="match status" value="1"/>
</dbReference>
<evidence type="ECO:0000313" key="24">
    <source>
        <dbReference type="EMBL" id="AHB49734.1"/>
    </source>
</evidence>
<dbReference type="STRING" id="1029756.W911_17200"/>
<sequence length="469" mass="49608">MTSASRRVSCGEKRGPEKEGRAILTSDQLLADLKLLHPKLIDLSLGRVERLLAKLGNPHRSLAPVVHIAGTNGKGSTTAYLKAILSAAGLRVHVYTSPHLVRFHERIALAGSDGVTRSIAEDVLVDVLSRTQAVNDGDDITQFEITTAAALLAFSEHPADVVLLEVGLGGRLDATNVVEKPVLTVLTPISYDHADKLGGTVELIAAEKAGILKPGVPCVVSQQEDAVHEVIAREAARLKAPLVVWGSAYDAYEQRGRLVVQRADQLLDLPLPALIGPHQIINAGAAVAAALELDSLLEGVKVSEDAIERGLTEARWPARMQRIDGGPLPSLLKPGSELWLDGGHNPAAGRFLAETLADLEERAPKPLYLVVGMLGLKDAAGFLGAFRGLARHVVGVPIPGAHESPFQPNELAETAQSVSLNAEAEGSVEAALKRIDAIDPGPKRILITGSLYLAGHVLALQEGVEPQAN</sequence>
<keyword evidence="12" id="KW-0067">ATP-binding</keyword>
<reference evidence="24 25" key="1">
    <citation type="journal article" date="2014" name="Genome Announc.">
        <title>Complete Genome Sequence of Hyphomicrobium nitrativorans Strain NL23, a Denitrifying Bacterium Isolated from Biofilm of a Methanol-Fed Denitrification System Treating Seawater at the Montreal Biodome.</title>
        <authorList>
            <person name="Martineau C."/>
            <person name="Villeneuve C."/>
            <person name="Mauffrey F."/>
            <person name="Villemur R."/>
        </authorList>
    </citation>
    <scope>NUCLEOTIDE SEQUENCE [LARGE SCALE GENOMIC DNA]</scope>
    <source>
        <strain evidence="24">NL23</strain>
    </source>
</reference>
<dbReference type="Gene3D" id="3.90.190.20">
    <property type="entry name" value="Mur ligase, C-terminal domain"/>
    <property type="match status" value="1"/>
</dbReference>
<evidence type="ECO:0000256" key="4">
    <source>
        <dbReference type="ARBA" id="ARBA00005150"/>
    </source>
</evidence>
<keyword evidence="11" id="KW-0547">Nucleotide-binding</keyword>
<accession>V5SIF5</accession>
<comment type="similarity">
    <text evidence="5">Belongs to the folylpolyglutamate synthase family.</text>
</comment>
<keyword evidence="10" id="KW-0479">Metal-binding</keyword>
<dbReference type="InterPro" id="IPR001645">
    <property type="entry name" value="Folylpolyglutamate_synth"/>
</dbReference>
<comment type="function">
    <text evidence="2">Functions in two distinct reactions of the de novo folate biosynthetic pathway. Catalyzes the addition of a glutamate residue to dihydropteroate (7,8-dihydropteroate or H2Pte) to form dihydrofolate (7,8-dihydrofolate monoglutamate or H2Pte-Glu). Also catalyzes successive additions of L-glutamate to tetrahydrofolate or 10-formyltetrahydrofolate or 5,10-methylenetetrahydrofolate, leading to folylpolyglutamate derivatives.</text>
</comment>
<evidence type="ECO:0000256" key="1">
    <source>
        <dbReference type="ARBA" id="ARBA00001946"/>
    </source>
</evidence>
<feature type="domain" description="Mur ligase central" evidence="23">
    <location>
        <begin position="68"/>
        <end position="290"/>
    </location>
</feature>
<keyword evidence="13" id="KW-0460">Magnesium</keyword>
<dbReference type="NCBIfam" id="TIGR01499">
    <property type="entry name" value="folC"/>
    <property type="match status" value="1"/>
</dbReference>
<evidence type="ECO:0000256" key="3">
    <source>
        <dbReference type="ARBA" id="ARBA00004799"/>
    </source>
</evidence>
<evidence type="ECO:0000256" key="16">
    <source>
        <dbReference type="ARBA" id="ARBA00030592"/>
    </source>
</evidence>
<dbReference type="Gene3D" id="3.40.1190.10">
    <property type="entry name" value="Mur-like, catalytic domain"/>
    <property type="match status" value="1"/>
</dbReference>
<dbReference type="PATRIC" id="fig|1029756.8.peg.3580"/>
<dbReference type="InterPro" id="IPR018109">
    <property type="entry name" value="Folylpolyglutamate_synth_CS"/>
</dbReference>
<proteinExistence type="inferred from homology"/>
<dbReference type="PIRSF" id="PIRSF001563">
    <property type="entry name" value="Folylpolyglu_synth"/>
    <property type="match status" value="1"/>
</dbReference>
<feature type="domain" description="Mur ligase C-terminal" evidence="22">
    <location>
        <begin position="338"/>
        <end position="450"/>
    </location>
</feature>
<gene>
    <name evidence="24" type="ORF">W911_17200</name>
</gene>
<evidence type="ECO:0000256" key="14">
    <source>
        <dbReference type="ARBA" id="ARBA00022909"/>
    </source>
</evidence>
<dbReference type="FunFam" id="3.40.1190.10:FF:000011">
    <property type="entry name" value="Folylpolyglutamate synthase/dihydrofolate synthase"/>
    <property type="match status" value="1"/>
</dbReference>
<evidence type="ECO:0000256" key="20">
    <source>
        <dbReference type="ARBA" id="ARBA00049035"/>
    </source>
</evidence>
<evidence type="ECO:0000259" key="22">
    <source>
        <dbReference type="Pfam" id="PF02875"/>
    </source>
</evidence>
<evidence type="ECO:0000256" key="9">
    <source>
        <dbReference type="ARBA" id="ARBA00022598"/>
    </source>
</evidence>
<evidence type="ECO:0000256" key="21">
    <source>
        <dbReference type="ARBA" id="ARBA00049161"/>
    </source>
</evidence>
<evidence type="ECO:0000256" key="2">
    <source>
        <dbReference type="ARBA" id="ARBA00002714"/>
    </source>
</evidence>
<protein>
    <recommendedName>
        <fullName evidence="8">Dihydrofolate synthase/folylpolyglutamate synthase</fullName>
        <ecNumber evidence="6">6.3.2.12</ecNumber>
        <ecNumber evidence="7">6.3.2.17</ecNumber>
    </recommendedName>
    <alternativeName>
        <fullName evidence="17">Folylpoly-gamma-glutamate synthetase-dihydrofolate synthetase</fullName>
    </alternativeName>
    <alternativeName>
        <fullName evidence="15">Folylpolyglutamate synthetase</fullName>
    </alternativeName>
    <alternativeName>
        <fullName evidence="16">Tetrahydrofolylpolyglutamate synthase</fullName>
    </alternativeName>
</protein>
<comment type="catalytic activity">
    <reaction evidence="19">
        <text>10-formyltetrahydrofolyl-(gamma-L-Glu)(n) + L-glutamate + ATP = 10-formyltetrahydrofolyl-(gamma-L-Glu)(n+1) + ADP + phosphate + H(+)</text>
        <dbReference type="Rhea" id="RHEA:51904"/>
        <dbReference type="Rhea" id="RHEA-COMP:13088"/>
        <dbReference type="Rhea" id="RHEA-COMP:14300"/>
        <dbReference type="ChEBI" id="CHEBI:15378"/>
        <dbReference type="ChEBI" id="CHEBI:29985"/>
        <dbReference type="ChEBI" id="CHEBI:30616"/>
        <dbReference type="ChEBI" id="CHEBI:43474"/>
        <dbReference type="ChEBI" id="CHEBI:134413"/>
        <dbReference type="ChEBI" id="CHEBI:456216"/>
        <dbReference type="EC" id="6.3.2.17"/>
    </reaction>
</comment>
<evidence type="ECO:0000256" key="6">
    <source>
        <dbReference type="ARBA" id="ARBA00013023"/>
    </source>
</evidence>
<dbReference type="SUPFAM" id="SSF53244">
    <property type="entry name" value="MurD-like peptide ligases, peptide-binding domain"/>
    <property type="match status" value="1"/>
</dbReference>
<dbReference type="InterPro" id="IPR036615">
    <property type="entry name" value="Mur_ligase_C_dom_sf"/>
</dbReference>
<dbReference type="KEGG" id="hni:W911_17200"/>
<comment type="cofactor">
    <cofactor evidence="1">
        <name>Mg(2+)</name>
        <dbReference type="ChEBI" id="CHEBI:18420"/>
    </cofactor>
</comment>
<dbReference type="InterPro" id="IPR004101">
    <property type="entry name" value="Mur_ligase_C"/>
</dbReference>
<dbReference type="Pfam" id="PF02875">
    <property type="entry name" value="Mur_ligase_C"/>
    <property type="match status" value="1"/>
</dbReference>
<dbReference type="EMBL" id="CP006912">
    <property type="protein sequence ID" value="AHB49734.1"/>
    <property type="molecule type" value="Genomic_DNA"/>
</dbReference>
<keyword evidence="14" id="KW-0289">Folate biosynthesis</keyword>
<dbReference type="PANTHER" id="PTHR11136">
    <property type="entry name" value="FOLYLPOLYGLUTAMATE SYNTHASE-RELATED"/>
    <property type="match status" value="1"/>
</dbReference>
<dbReference type="GO" id="GO:0005737">
    <property type="term" value="C:cytoplasm"/>
    <property type="evidence" value="ECO:0007669"/>
    <property type="project" value="TreeGrafter"/>
</dbReference>
<dbReference type="Pfam" id="PF08245">
    <property type="entry name" value="Mur_ligase_M"/>
    <property type="match status" value="1"/>
</dbReference>
<name>V5SIF5_9HYPH</name>
<keyword evidence="25" id="KW-1185">Reference proteome</keyword>
<comment type="catalytic activity">
    <reaction evidence="20">
        <text>(6R)-5,10-methylenetetrahydrofolyl-(gamma-L-Glu)(n) + L-glutamate + ATP = (6R)-5,10-methylenetetrahydrofolyl-(gamma-L-Glu)(n+1) + ADP + phosphate + H(+)</text>
        <dbReference type="Rhea" id="RHEA:51912"/>
        <dbReference type="Rhea" id="RHEA-COMP:13257"/>
        <dbReference type="Rhea" id="RHEA-COMP:13258"/>
        <dbReference type="ChEBI" id="CHEBI:15378"/>
        <dbReference type="ChEBI" id="CHEBI:29985"/>
        <dbReference type="ChEBI" id="CHEBI:30616"/>
        <dbReference type="ChEBI" id="CHEBI:43474"/>
        <dbReference type="ChEBI" id="CHEBI:136572"/>
        <dbReference type="ChEBI" id="CHEBI:456216"/>
        <dbReference type="EC" id="6.3.2.17"/>
    </reaction>
</comment>
<evidence type="ECO:0000256" key="8">
    <source>
        <dbReference type="ARBA" id="ARBA00019357"/>
    </source>
</evidence>
<dbReference type="GO" id="GO:0008841">
    <property type="term" value="F:dihydrofolate synthase activity"/>
    <property type="evidence" value="ECO:0007669"/>
    <property type="project" value="UniProtKB-EC"/>
</dbReference>
<evidence type="ECO:0000259" key="23">
    <source>
        <dbReference type="Pfam" id="PF08245"/>
    </source>
</evidence>
<keyword evidence="9" id="KW-0436">Ligase</keyword>
<evidence type="ECO:0000256" key="10">
    <source>
        <dbReference type="ARBA" id="ARBA00022723"/>
    </source>
</evidence>
<dbReference type="GO" id="GO:0046656">
    <property type="term" value="P:folic acid biosynthetic process"/>
    <property type="evidence" value="ECO:0007669"/>
    <property type="project" value="UniProtKB-KW"/>
</dbReference>
<dbReference type="GO" id="GO:0004326">
    <property type="term" value="F:tetrahydrofolylpolyglutamate synthase activity"/>
    <property type="evidence" value="ECO:0007669"/>
    <property type="project" value="UniProtKB-EC"/>
</dbReference>
<evidence type="ECO:0000256" key="11">
    <source>
        <dbReference type="ARBA" id="ARBA00022741"/>
    </source>
</evidence>
<comment type="pathway">
    <text evidence="4">Cofactor biosynthesis; tetrahydrofolylpolyglutamate biosynthesis.</text>
</comment>
<dbReference type="PANTHER" id="PTHR11136:SF0">
    <property type="entry name" value="DIHYDROFOLATE SYNTHETASE-RELATED"/>
    <property type="match status" value="1"/>
</dbReference>
<dbReference type="Proteomes" id="UP000018542">
    <property type="component" value="Chromosome"/>
</dbReference>
<evidence type="ECO:0000256" key="17">
    <source>
        <dbReference type="ARBA" id="ARBA00032510"/>
    </source>
</evidence>
<dbReference type="UniPathway" id="UPA00077">
    <property type="reaction ID" value="UER00157"/>
</dbReference>
<evidence type="ECO:0000313" key="25">
    <source>
        <dbReference type="Proteomes" id="UP000018542"/>
    </source>
</evidence>
<evidence type="ECO:0000256" key="15">
    <source>
        <dbReference type="ARBA" id="ARBA00030048"/>
    </source>
</evidence>
<comment type="catalytic activity">
    <reaction evidence="21">
        <text>7,8-dihydropteroate + L-glutamate + ATP = 7,8-dihydrofolate + ADP + phosphate + H(+)</text>
        <dbReference type="Rhea" id="RHEA:23584"/>
        <dbReference type="ChEBI" id="CHEBI:15378"/>
        <dbReference type="ChEBI" id="CHEBI:17839"/>
        <dbReference type="ChEBI" id="CHEBI:29985"/>
        <dbReference type="ChEBI" id="CHEBI:30616"/>
        <dbReference type="ChEBI" id="CHEBI:43474"/>
        <dbReference type="ChEBI" id="CHEBI:57451"/>
        <dbReference type="ChEBI" id="CHEBI:456216"/>
        <dbReference type="EC" id="6.3.2.12"/>
    </reaction>
</comment>
<dbReference type="InterPro" id="IPR036565">
    <property type="entry name" value="Mur-like_cat_sf"/>
</dbReference>
<evidence type="ECO:0000256" key="12">
    <source>
        <dbReference type="ARBA" id="ARBA00022840"/>
    </source>
</evidence>
<dbReference type="HOGENOM" id="CLU_015869_1_1_5"/>
<evidence type="ECO:0000256" key="7">
    <source>
        <dbReference type="ARBA" id="ARBA00013025"/>
    </source>
</evidence>
<dbReference type="EC" id="6.3.2.12" evidence="6"/>